<protein>
    <submittedName>
        <fullName evidence="2">Uncharacterized protein</fullName>
    </submittedName>
</protein>
<gene>
    <name evidence="2" type="ORF">Mgra_00007456</name>
</gene>
<name>A0A8S9ZIS6_9BILA</name>
<dbReference type="Proteomes" id="UP000605970">
    <property type="component" value="Unassembled WGS sequence"/>
</dbReference>
<keyword evidence="1" id="KW-1133">Transmembrane helix</keyword>
<evidence type="ECO:0000313" key="2">
    <source>
        <dbReference type="EMBL" id="KAF7633177.1"/>
    </source>
</evidence>
<reference evidence="2" key="1">
    <citation type="journal article" date="2020" name="Ecol. Evol.">
        <title>Genome structure and content of the rice root-knot nematode (Meloidogyne graminicola).</title>
        <authorList>
            <person name="Phan N.T."/>
            <person name="Danchin E.G.J."/>
            <person name="Klopp C."/>
            <person name="Perfus-Barbeoch L."/>
            <person name="Kozlowski D.K."/>
            <person name="Koutsovoulos G.D."/>
            <person name="Lopez-Roques C."/>
            <person name="Bouchez O."/>
            <person name="Zahm M."/>
            <person name="Besnard G."/>
            <person name="Bellafiore S."/>
        </authorList>
    </citation>
    <scope>NUCLEOTIDE SEQUENCE</scope>
    <source>
        <strain evidence="2">VN-18</strain>
    </source>
</reference>
<proteinExistence type="predicted"/>
<sequence>MDWMDKILFDMFFLVILFRTTTSLFRVLIKKLTQISKQSKSDLVWQIVITSEFEVNQLYFQ</sequence>
<dbReference type="AlphaFoldDB" id="A0A8S9ZIS6"/>
<keyword evidence="3" id="KW-1185">Reference proteome</keyword>
<accession>A0A8S9ZIS6</accession>
<comment type="caution">
    <text evidence="2">The sequence shown here is derived from an EMBL/GenBank/DDBJ whole genome shotgun (WGS) entry which is preliminary data.</text>
</comment>
<feature type="transmembrane region" description="Helical" evidence="1">
    <location>
        <begin position="12"/>
        <end position="29"/>
    </location>
</feature>
<organism evidence="2 3">
    <name type="scientific">Meloidogyne graminicola</name>
    <dbReference type="NCBI Taxonomy" id="189291"/>
    <lineage>
        <taxon>Eukaryota</taxon>
        <taxon>Metazoa</taxon>
        <taxon>Ecdysozoa</taxon>
        <taxon>Nematoda</taxon>
        <taxon>Chromadorea</taxon>
        <taxon>Rhabditida</taxon>
        <taxon>Tylenchina</taxon>
        <taxon>Tylenchomorpha</taxon>
        <taxon>Tylenchoidea</taxon>
        <taxon>Meloidogynidae</taxon>
        <taxon>Meloidogyninae</taxon>
        <taxon>Meloidogyne</taxon>
    </lineage>
</organism>
<dbReference type="EMBL" id="JABEBT010000083">
    <property type="protein sequence ID" value="KAF7633177.1"/>
    <property type="molecule type" value="Genomic_DNA"/>
</dbReference>
<keyword evidence="1" id="KW-0812">Transmembrane</keyword>
<evidence type="ECO:0000256" key="1">
    <source>
        <dbReference type="SAM" id="Phobius"/>
    </source>
</evidence>
<evidence type="ECO:0000313" key="3">
    <source>
        <dbReference type="Proteomes" id="UP000605970"/>
    </source>
</evidence>
<keyword evidence="1" id="KW-0472">Membrane</keyword>